<evidence type="ECO:0000256" key="5">
    <source>
        <dbReference type="ARBA" id="ARBA00023136"/>
    </source>
</evidence>
<evidence type="ECO:0000256" key="4">
    <source>
        <dbReference type="ARBA" id="ARBA00022989"/>
    </source>
</evidence>
<feature type="transmembrane region" description="Helical" evidence="6">
    <location>
        <begin position="393"/>
        <end position="416"/>
    </location>
</feature>
<proteinExistence type="predicted"/>
<evidence type="ECO:0000256" key="2">
    <source>
        <dbReference type="ARBA" id="ARBA00022475"/>
    </source>
</evidence>
<keyword evidence="5 6" id="KW-0472">Membrane</keyword>
<name>A0ABX8WI87_9HYPH</name>
<comment type="subcellular location">
    <subcellularLocation>
        <location evidence="1">Cell membrane</location>
        <topology evidence="1">Multi-pass membrane protein</topology>
    </subcellularLocation>
</comment>
<evidence type="ECO:0000256" key="6">
    <source>
        <dbReference type="SAM" id="Phobius"/>
    </source>
</evidence>
<dbReference type="PANTHER" id="PTHR30619:SF1">
    <property type="entry name" value="RECOMBINATION PROTEIN 2"/>
    <property type="match status" value="1"/>
</dbReference>
<gene>
    <name evidence="8" type="ORF">K1X15_08120</name>
</gene>
<evidence type="ECO:0000259" key="7">
    <source>
        <dbReference type="Pfam" id="PF03772"/>
    </source>
</evidence>
<dbReference type="EMBL" id="CP080590">
    <property type="protein sequence ID" value="QYO78493.1"/>
    <property type="molecule type" value="Genomic_DNA"/>
</dbReference>
<feature type="domain" description="ComEC/Rec2-related protein" evidence="7">
    <location>
        <begin position="228"/>
        <end position="507"/>
    </location>
</feature>
<keyword evidence="4 6" id="KW-1133">Transmembrane helix</keyword>
<feature type="transmembrane region" description="Helical" evidence="6">
    <location>
        <begin position="487"/>
        <end position="504"/>
    </location>
</feature>
<feature type="transmembrane region" description="Helical" evidence="6">
    <location>
        <begin position="289"/>
        <end position="308"/>
    </location>
</feature>
<dbReference type="InterPro" id="IPR052159">
    <property type="entry name" value="Competence_DNA_uptake"/>
</dbReference>
<keyword evidence="2" id="KW-1003">Cell membrane</keyword>
<feature type="transmembrane region" description="Helical" evidence="6">
    <location>
        <begin position="457"/>
        <end position="480"/>
    </location>
</feature>
<dbReference type="Pfam" id="PF03772">
    <property type="entry name" value="Competence"/>
    <property type="match status" value="1"/>
</dbReference>
<keyword evidence="3 6" id="KW-0812">Transmembrane</keyword>
<reference evidence="8 9" key="1">
    <citation type="submission" date="2021-08" db="EMBL/GenBank/DDBJ databases">
        <title>Devosia salina sp. nov., isolated from the South China Sea sediment.</title>
        <authorList>
            <person name="Zhou Z."/>
        </authorList>
    </citation>
    <scope>NUCLEOTIDE SEQUENCE [LARGE SCALE GENOMIC DNA]</scope>
    <source>
        <strain evidence="8 9">SCS-3</strain>
    </source>
</reference>
<feature type="transmembrane region" description="Helical" evidence="6">
    <location>
        <begin position="66"/>
        <end position="88"/>
    </location>
</feature>
<feature type="transmembrane region" description="Helical" evidence="6">
    <location>
        <begin position="314"/>
        <end position="334"/>
    </location>
</feature>
<keyword evidence="9" id="KW-1185">Reference proteome</keyword>
<protein>
    <submittedName>
        <fullName evidence="8">ComEC family competence protein</fullName>
    </submittedName>
</protein>
<dbReference type="InterPro" id="IPR004477">
    <property type="entry name" value="ComEC_N"/>
</dbReference>
<evidence type="ECO:0000256" key="3">
    <source>
        <dbReference type="ARBA" id="ARBA00022692"/>
    </source>
</evidence>
<evidence type="ECO:0000313" key="9">
    <source>
        <dbReference type="Proteomes" id="UP000825799"/>
    </source>
</evidence>
<sequence length="672" mass="71045">MVAATERRRLFILLPFGLIAGLVSYAALPFEPPAYIFVGGALIALLILAAAIVRKSLSGARLGVQWLALWCGFCLLPLHGLAFGTTLLPFPVYGTYEAIIDEVLSSDDNRQRVVVSQLTPVGDARPVSIRRARLLLPASTELRTGDRLLAPLRLAPIPGPILPGAYDGQFHSYFTGVGAYGSTTGDVERIAEGPEFGLAQQVQALRETIGKRIAAVLSGDTAAIGKAMVVGDQGGITDETRDLMAAAGLAHIYSISGLHLSIVAGGIFWLVRLLLAATPGLAYWPVKQIAALTGIAAAFLYLLLAGGIDNVPAFRSTLMLALIFGAVLAGRQALTMRNVAIAALVILVIDPASIFGPSFQLSFAAVVGLIGIYELPRPRTGGSRGRILQIANVVTATAWTSLVAGLATLLFSAYHFHQTAPLGVIGNVLALPFVSLVIMPFGLIAVLAMPFGAEAPFLSIMGWGIDRMVDVAVLVAGWSAGWTGNPLLSGWTLLVGLLALAWFAFLENRWRLMAPALAAMVILMFGLEQRPDVLIADTTQAVAIEGGDGFALASGRIGSFATDVWSRHYQTAIAQDHAGARCDGLGCIVTTPQYRIAIVRNAAAFAEDCGTNDLVIARIRPPGQCYALGQVIAANELARGGVHTAIWNEGAGRFDIRPAIDTLNRPWRVSPP</sequence>
<organism evidence="8 9">
    <name type="scientific">Devosia salina</name>
    <dbReference type="NCBI Taxonomy" id="2860336"/>
    <lineage>
        <taxon>Bacteria</taxon>
        <taxon>Pseudomonadati</taxon>
        <taxon>Pseudomonadota</taxon>
        <taxon>Alphaproteobacteria</taxon>
        <taxon>Hyphomicrobiales</taxon>
        <taxon>Devosiaceae</taxon>
        <taxon>Devosia</taxon>
    </lineage>
</organism>
<dbReference type="NCBIfam" id="TIGR00360">
    <property type="entry name" value="ComEC_N-term"/>
    <property type="match status" value="1"/>
</dbReference>
<feature type="transmembrane region" description="Helical" evidence="6">
    <location>
        <begin position="341"/>
        <end position="373"/>
    </location>
</feature>
<accession>A0ABX8WI87</accession>
<dbReference type="RefSeq" id="WP_220306958.1">
    <property type="nucleotide sequence ID" value="NZ_CP080590.1"/>
</dbReference>
<feature type="transmembrane region" description="Helical" evidence="6">
    <location>
        <begin position="428"/>
        <end position="451"/>
    </location>
</feature>
<evidence type="ECO:0000313" key="8">
    <source>
        <dbReference type="EMBL" id="QYO78493.1"/>
    </source>
</evidence>
<evidence type="ECO:0000256" key="1">
    <source>
        <dbReference type="ARBA" id="ARBA00004651"/>
    </source>
</evidence>
<feature type="transmembrane region" description="Helical" evidence="6">
    <location>
        <begin position="34"/>
        <end position="54"/>
    </location>
</feature>
<feature type="transmembrane region" description="Helical" evidence="6">
    <location>
        <begin position="10"/>
        <end position="28"/>
    </location>
</feature>
<dbReference type="Proteomes" id="UP000825799">
    <property type="component" value="Chromosome"/>
</dbReference>
<feature type="transmembrane region" description="Helical" evidence="6">
    <location>
        <begin position="252"/>
        <end position="277"/>
    </location>
</feature>
<dbReference type="PANTHER" id="PTHR30619">
    <property type="entry name" value="DNA INTERNALIZATION/COMPETENCE PROTEIN COMEC/REC2"/>
    <property type="match status" value="1"/>
</dbReference>